<feature type="region of interest" description="Disordered" evidence="1">
    <location>
        <begin position="439"/>
        <end position="463"/>
    </location>
</feature>
<evidence type="ECO:0000313" key="3">
    <source>
        <dbReference type="Proteomes" id="UP000221538"/>
    </source>
</evidence>
<dbReference type="Proteomes" id="UP000221538">
    <property type="component" value="Unassembled WGS sequence"/>
</dbReference>
<feature type="compositionally biased region" description="Basic and acidic residues" evidence="1">
    <location>
        <begin position="138"/>
        <end position="153"/>
    </location>
</feature>
<proteinExistence type="predicted"/>
<reference evidence="2 3" key="2">
    <citation type="journal article" date="2013" name="Environ. Sci. Technol.">
        <title>The 4-tert-butylphenol-utilizing bacterium Sphingobium fuliginis OMI can degrade bisphenols via phenolic ring hydroxylation and meta-cleavage pathway.</title>
        <authorList>
            <person name="Ogata Y."/>
            <person name="Goda S."/>
            <person name="Toyama T."/>
            <person name="Sei K."/>
            <person name="Ike M."/>
        </authorList>
    </citation>
    <scope>NUCLEOTIDE SEQUENCE [LARGE SCALE GENOMIC DNA]</scope>
    <source>
        <strain evidence="2 3">OMI</strain>
    </source>
</reference>
<accession>A0A292ZMW6</accession>
<evidence type="ECO:0000256" key="1">
    <source>
        <dbReference type="SAM" id="MobiDB-lite"/>
    </source>
</evidence>
<gene>
    <name evidence="2" type="ORF">SFOMI_5372</name>
</gene>
<evidence type="ECO:0000313" key="2">
    <source>
        <dbReference type="EMBL" id="GAY24787.1"/>
    </source>
</evidence>
<reference evidence="2 3" key="1">
    <citation type="journal article" date="2013" name="Biodegradation">
        <title>Occurrence of 4-tert-butylphenol (4-t-BP) biodegradation in an aquatic sample caused by the presence of Spirodela polyrrhiza and isolation of a 4-t-BP-utilizing bacterium.</title>
        <authorList>
            <person name="Ogata Y."/>
            <person name="Toyama T."/>
            <person name="Yu N."/>
            <person name="Wang X."/>
            <person name="Sei K."/>
            <person name="Ike M."/>
        </authorList>
    </citation>
    <scope>NUCLEOTIDE SEQUENCE [LARGE SCALE GENOMIC DNA]</scope>
    <source>
        <strain evidence="2 3">OMI</strain>
    </source>
</reference>
<dbReference type="EMBL" id="BEWI01000034">
    <property type="protein sequence ID" value="GAY24787.1"/>
    <property type="molecule type" value="Genomic_DNA"/>
</dbReference>
<name>A0A292ZMW6_SPHSA</name>
<sequence>MTLAQKRPQAVELKSDGPAVEAGGLTLCTTLAHRWRQPVCQDVARAAPVALVGNQLPCRHAKAMLDHRLRQHGMGEPKASGRQRRCVEYLAVGEHGDLQPLAWRQSLRLLHPGMERQTCFQLGTQQRSGQSRLEIGGRAHGEWAQRSPERRPDGSVGRCGALSEQAPIGRPRPFGAQPVSRDVGTAWLEQHRVAALAAQYCRCADKVGGAHRCLVGNMVETIDERLLWSRSLHMRHIVDLAGVDTDLYQGHVPVIGDRAGKAALSASGRARHEIERVDRRSVFASGEASQNEGRIKATRQFDRNRAGAIAPTGNAIRQDAREIGKGRRILAGDRRRRPDALRGDAVLADMIDSSRQGDGDIRQRAQASHPFGQGRQCCERGPVDHGSHAYAVEQCVGQAARDQRQTIDLPDIGAQRPRRIAHQACLLAFRVVNERDVAAPAQPGDRGHSFDGIGGGLQRGGQRILRQRSRQQGAEYLGSALARSVQGPSRIRSARQQQKAGVVCLHHEVGEARAQRSANGSSALHG</sequence>
<dbReference type="AlphaFoldDB" id="A0A292ZMW6"/>
<protein>
    <submittedName>
        <fullName evidence="2">Uncharacterized protein</fullName>
    </submittedName>
</protein>
<comment type="caution">
    <text evidence="2">The sequence shown here is derived from an EMBL/GenBank/DDBJ whole genome shotgun (WGS) entry which is preliminary data.</text>
</comment>
<feature type="region of interest" description="Disordered" evidence="1">
    <location>
        <begin position="138"/>
        <end position="158"/>
    </location>
</feature>
<organism evidence="2 3">
    <name type="scientific">Sphingobium fuliginis (strain ATCC 27551)</name>
    <dbReference type="NCBI Taxonomy" id="336203"/>
    <lineage>
        <taxon>Bacteria</taxon>
        <taxon>Pseudomonadati</taxon>
        <taxon>Pseudomonadota</taxon>
        <taxon>Alphaproteobacteria</taxon>
        <taxon>Sphingomonadales</taxon>
        <taxon>Sphingomonadaceae</taxon>
        <taxon>Sphingobium</taxon>
    </lineage>
</organism>